<evidence type="ECO:0000313" key="2">
    <source>
        <dbReference type="Proteomes" id="UP000762676"/>
    </source>
</evidence>
<comment type="caution">
    <text evidence="1">The sequence shown here is derived from an EMBL/GenBank/DDBJ whole genome shotgun (WGS) entry which is preliminary data.</text>
</comment>
<accession>A0AAV4IAF4</accession>
<dbReference type="Proteomes" id="UP000762676">
    <property type="component" value="Unassembled WGS sequence"/>
</dbReference>
<gene>
    <name evidence="1" type="ORF">ElyMa_001249200</name>
</gene>
<dbReference type="AlphaFoldDB" id="A0AAV4IAF4"/>
<feature type="non-terminal residue" evidence="1">
    <location>
        <position position="1"/>
    </location>
</feature>
<keyword evidence="2" id="KW-1185">Reference proteome</keyword>
<protein>
    <submittedName>
        <fullName evidence="1">Uncharacterized protein</fullName>
    </submittedName>
</protein>
<dbReference type="EMBL" id="BMAT01002465">
    <property type="protein sequence ID" value="GFS07428.1"/>
    <property type="molecule type" value="Genomic_DNA"/>
</dbReference>
<organism evidence="1 2">
    <name type="scientific">Elysia marginata</name>
    <dbReference type="NCBI Taxonomy" id="1093978"/>
    <lineage>
        <taxon>Eukaryota</taxon>
        <taxon>Metazoa</taxon>
        <taxon>Spiralia</taxon>
        <taxon>Lophotrochozoa</taxon>
        <taxon>Mollusca</taxon>
        <taxon>Gastropoda</taxon>
        <taxon>Heterobranchia</taxon>
        <taxon>Euthyneura</taxon>
        <taxon>Panpulmonata</taxon>
        <taxon>Sacoglossa</taxon>
        <taxon>Placobranchoidea</taxon>
        <taxon>Plakobranchidae</taxon>
        <taxon>Elysia</taxon>
    </lineage>
</organism>
<name>A0AAV4IAF4_9GAST</name>
<reference evidence="1 2" key="1">
    <citation type="journal article" date="2021" name="Elife">
        <title>Chloroplast acquisition without the gene transfer in kleptoplastic sea slugs, Plakobranchus ocellatus.</title>
        <authorList>
            <person name="Maeda T."/>
            <person name="Takahashi S."/>
            <person name="Yoshida T."/>
            <person name="Shimamura S."/>
            <person name="Takaki Y."/>
            <person name="Nagai Y."/>
            <person name="Toyoda A."/>
            <person name="Suzuki Y."/>
            <person name="Arimoto A."/>
            <person name="Ishii H."/>
            <person name="Satoh N."/>
            <person name="Nishiyama T."/>
            <person name="Hasebe M."/>
            <person name="Maruyama T."/>
            <person name="Minagawa J."/>
            <person name="Obokata J."/>
            <person name="Shigenobu S."/>
        </authorList>
    </citation>
    <scope>NUCLEOTIDE SEQUENCE [LARGE SCALE GENOMIC DNA]</scope>
</reference>
<proteinExistence type="predicted"/>
<evidence type="ECO:0000313" key="1">
    <source>
        <dbReference type="EMBL" id="GFS07428.1"/>
    </source>
</evidence>
<sequence length="251" mass="28343">KRWTFTAEDDSHTLRFEFIKLTTYFVFDLSGPTTDFFDMVKGCNPKPDDQKEFISYNTDIVTVELSLEEWRKGVLLEYFTTENQSLTRHSVPTGTFNVIDTISNQKLRNLFCFLQVEASNSSVTSLEAETNLNVSDSVILKKYRTSDRTASAASLLISAMKILHSSRFSAMSRIKSSSFCDVKIIFSPEACLSDSSVHCTWKVIPTPDPASKEPGYIKLTVYGVASSVYNRQVCAELQLLSSDRRGNQKKF</sequence>